<gene>
    <name evidence="1" type="ORF">N5A92_06695</name>
</gene>
<accession>A0ABT2LJE7</accession>
<protein>
    <submittedName>
        <fullName evidence="1">Uncharacterized protein</fullName>
    </submittedName>
</protein>
<comment type="caution">
    <text evidence="1">The sequence shown here is derived from an EMBL/GenBank/DDBJ whole genome shotgun (WGS) entry which is preliminary data.</text>
</comment>
<evidence type="ECO:0000313" key="2">
    <source>
        <dbReference type="Proteomes" id="UP001320831"/>
    </source>
</evidence>
<proteinExistence type="predicted"/>
<dbReference type="EMBL" id="JAOCZP010000002">
    <property type="protein sequence ID" value="MCT7374722.1"/>
    <property type="molecule type" value="Genomic_DNA"/>
</dbReference>
<evidence type="ECO:0000313" key="1">
    <source>
        <dbReference type="EMBL" id="MCT7374722.1"/>
    </source>
</evidence>
<dbReference type="Proteomes" id="UP001320831">
    <property type="component" value="Unassembled WGS sequence"/>
</dbReference>
<name>A0ABT2LJE7_9HYPH</name>
<sequence length="62" mass="7137">MTPSPPRLRLETTVEVLVNLLDEMDGDEDLEEGRRLGAVYRTWREVVAYYDHSGQLWSSQGV</sequence>
<dbReference type="RefSeq" id="WP_260901221.1">
    <property type="nucleotide sequence ID" value="NZ_JAOCZP010000002.1"/>
</dbReference>
<reference evidence="1 2" key="1">
    <citation type="submission" date="2022-09" db="EMBL/GenBank/DDBJ databases">
        <title>Chelativorans salina sp. nov., a novel slightly halophilic bacterium isolated from a saline lake sediment enrichment.</title>
        <authorList>
            <person name="Gao L."/>
            <person name="Fang B.-Z."/>
            <person name="Li W.-J."/>
        </authorList>
    </citation>
    <scope>NUCLEOTIDE SEQUENCE [LARGE SCALE GENOMIC DNA]</scope>
    <source>
        <strain evidence="1 2">EGI FJ00035</strain>
    </source>
</reference>
<organism evidence="1 2">
    <name type="scientific">Chelativorans salis</name>
    <dbReference type="NCBI Taxonomy" id="2978478"/>
    <lineage>
        <taxon>Bacteria</taxon>
        <taxon>Pseudomonadati</taxon>
        <taxon>Pseudomonadota</taxon>
        <taxon>Alphaproteobacteria</taxon>
        <taxon>Hyphomicrobiales</taxon>
        <taxon>Phyllobacteriaceae</taxon>
        <taxon>Chelativorans</taxon>
    </lineage>
</organism>
<keyword evidence="2" id="KW-1185">Reference proteome</keyword>